<dbReference type="InterPro" id="IPR000304">
    <property type="entry name" value="Pyrroline-COOH_reductase"/>
</dbReference>
<accession>A0AAD3HE96</accession>
<dbReference type="GO" id="GO:0004735">
    <property type="term" value="F:pyrroline-5-carboxylate reductase activity"/>
    <property type="evidence" value="ECO:0007669"/>
    <property type="project" value="InterPro"/>
</dbReference>
<organism evidence="3 4">
    <name type="scientific">Chaetoceros tenuissimus</name>
    <dbReference type="NCBI Taxonomy" id="426638"/>
    <lineage>
        <taxon>Eukaryota</taxon>
        <taxon>Sar</taxon>
        <taxon>Stramenopiles</taxon>
        <taxon>Ochrophyta</taxon>
        <taxon>Bacillariophyta</taxon>
        <taxon>Coscinodiscophyceae</taxon>
        <taxon>Chaetocerotophycidae</taxon>
        <taxon>Chaetocerotales</taxon>
        <taxon>Chaetocerotaceae</taxon>
        <taxon>Chaetoceros</taxon>
    </lineage>
</organism>
<protein>
    <recommendedName>
        <fullName evidence="2">Pyrroline-5-carboxylate reductase catalytic N-terminal domain-containing protein</fullName>
    </recommendedName>
</protein>
<proteinExistence type="inferred from homology"/>
<dbReference type="InterPro" id="IPR028939">
    <property type="entry name" value="P5C_Rdtase_cat_N"/>
</dbReference>
<evidence type="ECO:0000256" key="1">
    <source>
        <dbReference type="ARBA" id="ARBA00005525"/>
    </source>
</evidence>
<reference evidence="3 4" key="1">
    <citation type="journal article" date="2021" name="Sci. Rep.">
        <title>The genome of the diatom Chaetoceros tenuissimus carries an ancient integrated fragment of an extant virus.</title>
        <authorList>
            <person name="Hongo Y."/>
            <person name="Kimura K."/>
            <person name="Takaki Y."/>
            <person name="Yoshida Y."/>
            <person name="Baba S."/>
            <person name="Kobayashi G."/>
            <person name="Nagasaki K."/>
            <person name="Hano T."/>
            <person name="Tomaru Y."/>
        </authorList>
    </citation>
    <scope>NUCLEOTIDE SEQUENCE [LARGE SCALE GENOMIC DNA]</scope>
    <source>
        <strain evidence="3 4">NIES-3715</strain>
    </source>
</reference>
<dbReference type="Gene3D" id="3.40.50.720">
    <property type="entry name" value="NAD(P)-binding Rossmann-like Domain"/>
    <property type="match status" value="1"/>
</dbReference>
<dbReference type="Pfam" id="PF03807">
    <property type="entry name" value="F420_oxidored"/>
    <property type="match status" value="1"/>
</dbReference>
<comment type="caution">
    <text evidence="3">The sequence shown here is derived from an EMBL/GenBank/DDBJ whole genome shotgun (WGS) entry which is preliminary data.</text>
</comment>
<dbReference type="SUPFAM" id="SSF51735">
    <property type="entry name" value="NAD(P)-binding Rossmann-fold domains"/>
    <property type="match status" value="1"/>
</dbReference>
<feature type="domain" description="Pyrroline-5-carboxylate reductase catalytic N-terminal" evidence="2">
    <location>
        <begin position="21"/>
        <end position="116"/>
    </location>
</feature>
<comment type="similarity">
    <text evidence="1">Belongs to the pyrroline-5-carboxylate reductase family.</text>
</comment>
<sequence length="300" mass="32714">MSSDKKETLSSEAPSIYSPSVGFLGCGTIASAIATGLLSQESNSNIQINKVFVTRRSESKSKALKEQFGDKVEITDDKQHIVNEADLIFVCVLPEQVDQVLDELDFGNDKVIVSLVSTGKLSTLVEKSKLPKENVFKMICLPAVQDHEGTPLLVPRCTSSTRNLSSLLSTLGGQEGTCIECENEEIMEAMMVSTCMMGPMYGLMRTNRDFLISKGVPKRDANNFVARNYWGITKDALVTSLEEGAEEDSLDKLIAEQTPGGLNEQSLRNLSEAGMLDLYTNAMQAVLNRIQGKSDGSMPK</sequence>
<evidence type="ECO:0000259" key="2">
    <source>
        <dbReference type="Pfam" id="PF03807"/>
    </source>
</evidence>
<dbReference type="AlphaFoldDB" id="A0AAD3HE96"/>
<dbReference type="PANTHER" id="PTHR11645:SF13">
    <property type="entry name" value="PYRROLINE-5-CARBOXYLATE REDUCTASE CATALYTIC N-TERMINAL DOMAIN-CONTAINING PROTEIN"/>
    <property type="match status" value="1"/>
</dbReference>
<dbReference type="EMBL" id="BLLK01000069">
    <property type="protein sequence ID" value="GFH60136.1"/>
    <property type="molecule type" value="Genomic_DNA"/>
</dbReference>
<evidence type="ECO:0000313" key="4">
    <source>
        <dbReference type="Proteomes" id="UP001054902"/>
    </source>
</evidence>
<dbReference type="PIRSF" id="PIRSF000193">
    <property type="entry name" value="Pyrrol-5-carb_rd"/>
    <property type="match status" value="1"/>
</dbReference>
<gene>
    <name evidence="3" type="ORF">CTEN210_16612</name>
</gene>
<keyword evidence="4" id="KW-1185">Reference proteome</keyword>
<dbReference type="PANTHER" id="PTHR11645">
    <property type="entry name" value="PYRROLINE-5-CARBOXYLATE REDUCTASE"/>
    <property type="match status" value="1"/>
</dbReference>
<dbReference type="InterPro" id="IPR036291">
    <property type="entry name" value="NAD(P)-bd_dom_sf"/>
</dbReference>
<dbReference type="GO" id="GO:0055129">
    <property type="term" value="P:L-proline biosynthetic process"/>
    <property type="evidence" value="ECO:0007669"/>
    <property type="project" value="TreeGrafter"/>
</dbReference>
<dbReference type="PROSITE" id="PS51257">
    <property type="entry name" value="PROKAR_LIPOPROTEIN"/>
    <property type="match status" value="1"/>
</dbReference>
<evidence type="ECO:0000313" key="3">
    <source>
        <dbReference type="EMBL" id="GFH60136.1"/>
    </source>
</evidence>
<name>A0AAD3HE96_9STRA</name>
<dbReference type="Proteomes" id="UP001054902">
    <property type="component" value="Unassembled WGS sequence"/>
</dbReference>